<protein>
    <submittedName>
        <fullName evidence="2">Putative reverse transcriptase domain-containing protein</fullName>
    </submittedName>
</protein>
<keyword evidence="2" id="KW-0548">Nucleotidyltransferase</keyword>
<accession>A0A699VKQ2</accession>
<feature type="region of interest" description="Disordered" evidence="1">
    <location>
        <begin position="38"/>
        <end position="66"/>
    </location>
</feature>
<reference evidence="2" key="1">
    <citation type="journal article" date="2019" name="Sci. Rep.">
        <title>Draft genome of Tanacetum cinerariifolium, the natural source of mosquito coil.</title>
        <authorList>
            <person name="Yamashiro T."/>
            <person name="Shiraishi A."/>
            <person name="Satake H."/>
            <person name="Nakayama K."/>
        </authorList>
    </citation>
    <scope>NUCLEOTIDE SEQUENCE</scope>
</reference>
<comment type="caution">
    <text evidence="2">The sequence shown here is derived from an EMBL/GenBank/DDBJ whole genome shotgun (WGS) entry which is preliminary data.</text>
</comment>
<organism evidence="2">
    <name type="scientific">Tanacetum cinerariifolium</name>
    <name type="common">Dalmatian daisy</name>
    <name type="synonym">Chrysanthemum cinerariifolium</name>
    <dbReference type="NCBI Taxonomy" id="118510"/>
    <lineage>
        <taxon>Eukaryota</taxon>
        <taxon>Viridiplantae</taxon>
        <taxon>Streptophyta</taxon>
        <taxon>Embryophyta</taxon>
        <taxon>Tracheophyta</taxon>
        <taxon>Spermatophyta</taxon>
        <taxon>Magnoliopsida</taxon>
        <taxon>eudicotyledons</taxon>
        <taxon>Gunneridae</taxon>
        <taxon>Pentapetalae</taxon>
        <taxon>asterids</taxon>
        <taxon>campanulids</taxon>
        <taxon>Asterales</taxon>
        <taxon>Asteraceae</taxon>
        <taxon>Asteroideae</taxon>
        <taxon>Anthemideae</taxon>
        <taxon>Anthemidinae</taxon>
        <taxon>Tanacetum</taxon>
    </lineage>
</organism>
<dbReference type="EMBL" id="BKCJ011468283">
    <property type="protein sequence ID" value="GFD36175.1"/>
    <property type="molecule type" value="Genomic_DNA"/>
</dbReference>
<dbReference type="GO" id="GO:0003964">
    <property type="term" value="F:RNA-directed DNA polymerase activity"/>
    <property type="evidence" value="ECO:0007669"/>
    <property type="project" value="UniProtKB-KW"/>
</dbReference>
<name>A0A699VKQ2_TANCI</name>
<proteinExistence type="predicted"/>
<keyword evidence="2" id="KW-0808">Transferase</keyword>
<keyword evidence="2" id="KW-0695">RNA-directed DNA polymerase</keyword>
<evidence type="ECO:0000313" key="2">
    <source>
        <dbReference type="EMBL" id="GFD36175.1"/>
    </source>
</evidence>
<evidence type="ECO:0000256" key="1">
    <source>
        <dbReference type="SAM" id="MobiDB-lite"/>
    </source>
</evidence>
<dbReference type="AlphaFoldDB" id="A0A699VKQ2"/>
<sequence length="116" mass="13142">MPPRLVGATRPRRLRRVTMERMIADRVAKAVTDLERDRIAQPNAEGSSKASGCSHKTFMSGKPHPFNDTEGVVGLTRWIEKVEQVFGTCKCAEEDQTVWNERVIESAPRVARERLH</sequence>
<gene>
    <name evidence="2" type="ORF">Tci_908144</name>
</gene>